<dbReference type="CDD" id="cd05195">
    <property type="entry name" value="enoyl_red"/>
    <property type="match status" value="1"/>
</dbReference>
<dbReference type="GO" id="GO:0032259">
    <property type="term" value="P:methylation"/>
    <property type="evidence" value="ECO:0007669"/>
    <property type="project" value="UniProtKB-KW"/>
</dbReference>
<dbReference type="Proteomes" id="UP000054771">
    <property type="component" value="Unassembled WGS sequence"/>
</dbReference>
<dbReference type="InterPro" id="IPR020806">
    <property type="entry name" value="PKS_PP-bd"/>
</dbReference>
<dbReference type="Gene3D" id="3.40.366.10">
    <property type="entry name" value="Malonyl-Coenzyme A Acyl Carrier Protein, domain 2"/>
    <property type="match status" value="1"/>
</dbReference>
<dbReference type="InterPro" id="IPR011032">
    <property type="entry name" value="GroES-like_sf"/>
</dbReference>
<name>A0A0U5HA24_ASPCI</name>
<sequence>MANDNTTLTGQGVASPWVDDPIAITGIGLRLPGSVRTPQQYWDFLTKKGSGRCRVPANRYNVDAFLGPKGKPGHTCTEFGYFLDDLDLAAADSSFWSMKPKELELLDPQQRLMMEVIYECLESSGTAAFTGKDIGCYVGVLGEDWMEIQTKDPHHAGVQSVAGYGDFAIANRVSKELGLTGPSMTIRTACSSSMMALHTACQSLYSGECSSAIVGGCSLILSPRMTVAMASEYRVISPTGYCRSFDASADGYARGEAVNAIHVKRLSHALRDGDPIRAMIRSVCLNSDGQRTPLLVPSPESHELLMRRSHELAGIADLSQTAMIECHGTGTIVGDTLEGRAVAKVFGELGGIVIGSVKPNLGHSEGASGLSSIIKMVLALENETIPPNINFTTPNPKIPFGPARLHVPVECEPWPKGKALRVGVNGFGIGGANGHALLESAKSFIEAAANFTPDAKTPQLLVFSATHSETATRNIASTLKYVSSNPLRAADTSYTLGCRRKRFPHRAFAIGSANNWDVSPVQKSGKVPNLVWAFTGQGSQYPGMGKDLLMSNTVAQETIKRLDEVLDTVDCQRSWTLREELLRPKSSSQLWKAEYSQPCCTAIQIALVDILKSLNLRPSAVVGHSAGEIAAAYASDALSATEAINIAYHRGQIARRAEETGQGGMIAVNLGREQVSRFLIDRVTIACENSSKSVTLSGDIAMLDVVAVEICATHPDVMIKHLPVECAYHSAQMEDVVGDYRSRLESLAIEAKAPSVPFVSSVTGKQLNSAAEFRPAYWCQNLTSPVLFRSAVTEVLSLQLSNRLFLEIGPHTALSGFLSDIAQDLRLPSIPYIPTLVRDVNSNESILRTAGRLFQSGAPIDLSSLCKGATLPDLPSYSWQYDGRFWLESRVSRNWRFREHPNHDLLGSKIPDGNDKEPLWRSLIYLDNAPWLRDHVIDGKTMFPRGGFISIAAQAISQLSKSPDLSMRDLHFLADLELFEKHPTELITQLRPSKFTATCDSKWYDFDITSFFDGAWTKHCTGQVRGGKHLPFETVRPRVGPRKVQTRVWQRATKRLGISYGPRFNLMQDISASVTDSEATAMITESREPRESSYTVHPSTIDSAFQLLSVAQSRGLARLFNNQIMPTYIGEIYIHPLSSPIMSRARINSDTYGSKTGSVTGFCGEQPVLSMRQMQLAPLRDKKPCREDPHAGARLVWKPDIDEVDVARLIRPIPGISSSILLLEELALACMVETHHQTRGITPTLLHAAKYFDWLSIQRQKAEHGNYQHVPGCQAIASMTSAERTNLIDGLYKKALETEARDMATAVTRIFRHSTGLFQCQVDPLSLLLKDNLLTAIYGFAQLCDFADFFQVLAHNRPSMRILEIGAGTGGVTATILPAMRGPNGERMYESYTYTDISSGFFDAAQKRFSNYDGIIYRPLDITSNPLERGFEASSYDLIIASNVLHATPCLQETLAHVKTLLKPDGKLFLQELAPTTKWINFIMGTLPGWWLGTADNREWEPYISPERWDKELRNAGFLGAESRVHDGHMNAYIISSVRPPANTGGKRVTVLCENMSSAVDQFIYCLHDRGLEADIRRPGDERPVDQMIISLLELDSPQLHSKNPDEYLHLRDLLASLDATPMLWVTNPSQVKCADPRYSSTLGLLRTARRELAATVATLELDSLDAGAFEATVTVAERLLLESSSHLLMDPVLEYAYNSGCLMVGKFYPAIVSEELLDKGIPAPDTSNAVNLHINGFEENDTVSWRSLPLDTPASTDWVEVETRAVGLSTSDRAGTGAAREFAGIIRRVGPGVANLRVGDRVGVLAAGPIATRFITNEKLCVRMARDLTWIEAATMPYAFATALYSLIDIARLTHGDTVLIHSACTGIGYAAIQICHIIGAQVFCTAGNDTEMDHLLQQGIAKERIFSCCDPSFLEDVLSATNGEGVDVVLNSLSGEMMHASWNCVADFGTMIDLGKRDITSKGQLPMNVFDANRTFATLDISKIIERKPSIIQGLLRRCMHHYALGELSPPPTEEFPAYKVQDAIQCLHGNTHLASIALVMPDNASTLPITLNHRTPRFRSDACHIIIGGLGGLGRSVSSWMSLHGARHFVFFSPSARSKAGDEYVLELRAQGCRVDLVSGDVSSEEDVDALIHRLDDNIAVAGVMQAAMALEVTGLADMSLDQWEKSFAPKAQGTWNLHNSLRKHNRPVDYFVLFSSLAGLIGQTGHANYAAGNSFLDAFVQYRHSLGLPCSAVNIGVMEDVGYVSNQPEVLEHFSATSAHMLQEQDLLDTIQLAIDNSLPSPTVIEKDDPWPSYVSQGQICIGLRSTTALTSPTNRTSWRRDPRMALYHNFNTPDEKSPSGAGNTNSDDTLQRFLTQVKVKPEILQEQGSADILGREIGKALFSFMLRDHSELDIDVPLSSLGADSLLAIKLRDWCRRTAGVDITVVDIIGSDSLRKLGRTAAVKMANKIAVA</sequence>
<dbReference type="InterPro" id="IPR057326">
    <property type="entry name" value="KR_dom"/>
</dbReference>
<dbReference type="CDD" id="cd02440">
    <property type="entry name" value="AdoMet_MTases"/>
    <property type="match status" value="1"/>
</dbReference>
<evidence type="ECO:0000256" key="2">
    <source>
        <dbReference type="ARBA" id="ARBA00022553"/>
    </source>
</evidence>
<evidence type="ECO:0000256" key="1">
    <source>
        <dbReference type="ARBA" id="ARBA00022450"/>
    </source>
</evidence>
<dbReference type="PROSITE" id="PS52004">
    <property type="entry name" value="KS3_2"/>
    <property type="match status" value="1"/>
</dbReference>
<dbReference type="SUPFAM" id="SSF52151">
    <property type="entry name" value="FabD/lysophospholipase-like"/>
    <property type="match status" value="1"/>
</dbReference>
<dbReference type="InterPro" id="IPR020841">
    <property type="entry name" value="PKS_Beta-ketoAc_synthase_dom"/>
</dbReference>
<dbReference type="InterPro" id="IPR013217">
    <property type="entry name" value="Methyltransf_12"/>
</dbReference>
<dbReference type="Pfam" id="PF00107">
    <property type="entry name" value="ADH_zinc_N"/>
    <property type="match status" value="1"/>
</dbReference>
<evidence type="ECO:0000256" key="3">
    <source>
        <dbReference type="ARBA" id="ARBA00022603"/>
    </source>
</evidence>
<dbReference type="GO" id="GO:0008168">
    <property type="term" value="F:methyltransferase activity"/>
    <property type="evidence" value="ECO:0007669"/>
    <property type="project" value="UniProtKB-KW"/>
</dbReference>
<dbReference type="GO" id="GO:0006633">
    <property type="term" value="P:fatty acid biosynthetic process"/>
    <property type="evidence" value="ECO:0007669"/>
    <property type="project" value="TreeGrafter"/>
</dbReference>
<dbReference type="Gene3D" id="3.40.47.10">
    <property type="match status" value="1"/>
</dbReference>
<evidence type="ECO:0000259" key="11">
    <source>
        <dbReference type="PROSITE" id="PS52004"/>
    </source>
</evidence>
<dbReference type="CDD" id="cd00833">
    <property type="entry name" value="PKS"/>
    <property type="match status" value="1"/>
</dbReference>
<reference evidence="14" key="1">
    <citation type="journal article" date="2016" name="Genome Announc.">
        <title>Draft genome sequences of fungus Aspergillus calidoustus.</title>
        <authorList>
            <person name="Horn F."/>
            <person name="Linde J."/>
            <person name="Mattern D.J."/>
            <person name="Walther G."/>
            <person name="Guthke R."/>
            <person name="Scherlach K."/>
            <person name="Martin K."/>
            <person name="Brakhage A.A."/>
            <person name="Petzke L."/>
            <person name="Valiante V."/>
        </authorList>
    </citation>
    <scope>NUCLEOTIDE SEQUENCE [LARGE SCALE GENOMIC DNA]</scope>
    <source>
        <strain evidence="14">SF006504</strain>
    </source>
</reference>
<dbReference type="Gene3D" id="3.40.50.720">
    <property type="entry name" value="NAD(P)-binding Rossmann-like Domain"/>
    <property type="match status" value="2"/>
</dbReference>
<dbReference type="SMART" id="SM00827">
    <property type="entry name" value="PKS_AT"/>
    <property type="match status" value="1"/>
</dbReference>
<dbReference type="InterPro" id="IPR049900">
    <property type="entry name" value="PKS_mFAS_DH"/>
</dbReference>
<dbReference type="Gene3D" id="1.10.1200.10">
    <property type="entry name" value="ACP-like"/>
    <property type="match status" value="1"/>
</dbReference>
<proteinExistence type="predicted"/>
<dbReference type="SMART" id="SM00822">
    <property type="entry name" value="PKS_KR"/>
    <property type="match status" value="1"/>
</dbReference>
<evidence type="ECO:0000256" key="8">
    <source>
        <dbReference type="PROSITE-ProRule" id="PRU01363"/>
    </source>
</evidence>
<dbReference type="InterPro" id="IPR001227">
    <property type="entry name" value="Ac_transferase_dom_sf"/>
</dbReference>
<feature type="region of interest" description="Disordered" evidence="9">
    <location>
        <begin position="2333"/>
        <end position="2352"/>
    </location>
</feature>
<keyword evidence="5" id="KW-0521">NADP</keyword>
<dbReference type="InterPro" id="IPR013968">
    <property type="entry name" value="PKS_KR"/>
</dbReference>
<dbReference type="InterPro" id="IPR029063">
    <property type="entry name" value="SAM-dependent_MTases_sf"/>
</dbReference>
<dbReference type="PROSITE" id="PS50075">
    <property type="entry name" value="CARRIER"/>
    <property type="match status" value="1"/>
</dbReference>
<keyword evidence="7" id="KW-0012">Acyltransferase</keyword>
<dbReference type="Gene3D" id="3.40.50.150">
    <property type="entry name" value="Vaccinia Virus protein VP39"/>
    <property type="match status" value="1"/>
</dbReference>
<dbReference type="Pfam" id="PF00109">
    <property type="entry name" value="ketoacyl-synt"/>
    <property type="match status" value="1"/>
</dbReference>
<evidence type="ECO:0000256" key="9">
    <source>
        <dbReference type="SAM" id="MobiDB-lite"/>
    </source>
</evidence>
<dbReference type="Pfam" id="PF08659">
    <property type="entry name" value="KR"/>
    <property type="match status" value="1"/>
</dbReference>
<dbReference type="OMA" id="CFRYMQK"/>
<dbReference type="SUPFAM" id="SSF51735">
    <property type="entry name" value="NAD(P)-binding Rossmann-fold domains"/>
    <property type="match status" value="2"/>
</dbReference>
<dbReference type="InterPro" id="IPR032821">
    <property type="entry name" value="PKS_assoc"/>
</dbReference>
<dbReference type="InterPro" id="IPR014031">
    <property type="entry name" value="Ketoacyl_synth_C"/>
</dbReference>
<feature type="domain" description="Carrier" evidence="10">
    <location>
        <begin position="2372"/>
        <end position="2450"/>
    </location>
</feature>
<dbReference type="InterPro" id="IPR020807">
    <property type="entry name" value="PKS_DH"/>
</dbReference>
<dbReference type="InterPro" id="IPR016039">
    <property type="entry name" value="Thiolase-like"/>
</dbReference>
<dbReference type="Gene3D" id="3.90.180.10">
    <property type="entry name" value="Medium-chain alcohol dehydrogenases, catalytic domain"/>
    <property type="match status" value="1"/>
</dbReference>
<dbReference type="PANTHER" id="PTHR43775">
    <property type="entry name" value="FATTY ACID SYNTHASE"/>
    <property type="match status" value="1"/>
</dbReference>
<dbReference type="Pfam" id="PF08242">
    <property type="entry name" value="Methyltransf_12"/>
    <property type="match status" value="1"/>
</dbReference>
<dbReference type="EMBL" id="CDMC01000022">
    <property type="protein sequence ID" value="CEL11028.1"/>
    <property type="molecule type" value="Genomic_DNA"/>
</dbReference>
<dbReference type="InterPro" id="IPR050091">
    <property type="entry name" value="PKS_NRPS_Biosynth_Enz"/>
</dbReference>
<keyword evidence="4" id="KW-0808">Transferase</keyword>
<evidence type="ECO:0000256" key="4">
    <source>
        <dbReference type="ARBA" id="ARBA00022679"/>
    </source>
</evidence>
<dbReference type="InterPro" id="IPR036736">
    <property type="entry name" value="ACP-like_sf"/>
</dbReference>
<feature type="active site" description="Proton acceptor; for dehydratase activity" evidence="8">
    <location>
        <position position="935"/>
    </location>
</feature>
<evidence type="ECO:0000259" key="12">
    <source>
        <dbReference type="PROSITE" id="PS52019"/>
    </source>
</evidence>
<gene>
    <name evidence="13" type="ORF">ASPCAL14135</name>
</gene>
<dbReference type="SMART" id="SM00829">
    <property type="entry name" value="PKS_ER"/>
    <property type="match status" value="1"/>
</dbReference>
<keyword evidence="3" id="KW-0489">Methyltransferase</keyword>
<dbReference type="GO" id="GO:0044550">
    <property type="term" value="P:secondary metabolite biosynthetic process"/>
    <property type="evidence" value="ECO:0007669"/>
    <property type="project" value="TreeGrafter"/>
</dbReference>
<dbReference type="InterPro" id="IPR016035">
    <property type="entry name" value="Acyl_Trfase/lysoPLipase"/>
</dbReference>
<dbReference type="SMART" id="SM00826">
    <property type="entry name" value="PKS_DH"/>
    <property type="match status" value="1"/>
</dbReference>
<dbReference type="InterPro" id="IPR016036">
    <property type="entry name" value="Malonyl_transacylase_ACP-bd"/>
</dbReference>
<dbReference type="PROSITE" id="PS52019">
    <property type="entry name" value="PKS_MFAS_DH"/>
    <property type="match status" value="1"/>
</dbReference>
<evidence type="ECO:0000259" key="10">
    <source>
        <dbReference type="PROSITE" id="PS50075"/>
    </source>
</evidence>
<evidence type="ECO:0000256" key="5">
    <source>
        <dbReference type="ARBA" id="ARBA00022857"/>
    </source>
</evidence>
<dbReference type="InterPro" id="IPR036291">
    <property type="entry name" value="NAD(P)-bd_dom_sf"/>
</dbReference>
<feature type="active site" description="Proton donor; for dehydratase activity" evidence="8">
    <location>
        <position position="1102"/>
    </location>
</feature>
<dbReference type="SUPFAM" id="SSF53335">
    <property type="entry name" value="S-adenosyl-L-methionine-dependent methyltransferases"/>
    <property type="match status" value="1"/>
</dbReference>
<accession>A0A0U5HA24</accession>
<keyword evidence="1" id="KW-0596">Phosphopantetheine</keyword>
<dbReference type="InterPro" id="IPR049552">
    <property type="entry name" value="PKS_DH_N"/>
</dbReference>
<dbReference type="SMART" id="SM00823">
    <property type="entry name" value="PKS_PP"/>
    <property type="match status" value="1"/>
</dbReference>
<dbReference type="InterPro" id="IPR009081">
    <property type="entry name" value="PP-bd_ACP"/>
</dbReference>
<dbReference type="SUPFAM" id="SSF47336">
    <property type="entry name" value="ACP-like"/>
    <property type="match status" value="1"/>
</dbReference>
<keyword evidence="6" id="KW-0511">Multifunctional enzyme</keyword>
<dbReference type="CDD" id="cd05274">
    <property type="entry name" value="KR_FAS_SDR_x"/>
    <property type="match status" value="1"/>
</dbReference>
<evidence type="ECO:0000256" key="6">
    <source>
        <dbReference type="ARBA" id="ARBA00023268"/>
    </source>
</evidence>
<dbReference type="Pfam" id="PF00550">
    <property type="entry name" value="PP-binding"/>
    <property type="match status" value="1"/>
</dbReference>
<dbReference type="STRING" id="454130.A0A0U5HA24"/>
<organism evidence="13 14">
    <name type="scientific">Aspergillus calidoustus</name>
    <dbReference type="NCBI Taxonomy" id="454130"/>
    <lineage>
        <taxon>Eukaryota</taxon>
        <taxon>Fungi</taxon>
        <taxon>Dikarya</taxon>
        <taxon>Ascomycota</taxon>
        <taxon>Pezizomycotina</taxon>
        <taxon>Eurotiomycetes</taxon>
        <taxon>Eurotiomycetidae</taxon>
        <taxon>Eurotiales</taxon>
        <taxon>Aspergillaceae</taxon>
        <taxon>Aspergillus</taxon>
        <taxon>Aspergillus subgen. Nidulantes</taxon>
    </lineage>
</organism>
<dbReference type="GO" id="GO:0016491">
    <property type="term" value="F:oxidoreductase activity"/>
    <property type="evidence" value="ECO:0007669"/>
    <property type="project" value="InterPro"/>
</dbReference>
<dbReference type="Pfam" id="PF16197">
    <property type="entry name" value="KAsynt_C_assoc"/>
    <property type="match status" value="1"/>
</dbReference>
<dbReference type="Pfam" id="PF14765">
    <property type="entry name" value="PS-DH"/>
    <property type="match status" value="1"/>
</dbReference>
<dbReference type="GO" id="GO:0004312">
    <property type="term" value="F:fatty acid synthase activity"/>
    <property type="evidence" value="ECO:0007669"/>
    <property type="project" value="TreeGrafter"/>
</dbReference>
<dbReference type="Pfam" id="PF02801">
    <property type="entry name" value="Ketoacyl-synt_C"/>
    <property type="match status" value="1"/>
</dbReference>
<dbReference type="InterPro" id="IPR014030">
    <property type="entry name" value="Ketoacyl_synth_N"/>
</dbReference>
<dbReference type="InterPro" id="IPR042104">
    <property type="entry name" value="PKS_dehydratase_sf"/>
</dbReference>
<keyword evidence="14" id="KW-1185">Reference proteome</keyword>
<dbReference type="GO" id="GO:0031177">
    <property type="term" value="F:phosphopantetheine binding"/>
    <property type="evidence" value="ECO:0007669"/>
    <property type="project" value="InterPro"/>
</dbReference>
<feature type="domain" description="Ketosynthase family 3 (KS3)" evidence="11">
    <location>
        <begin position="19"/>
        <end position="440"/>
    </location>
</feature>
<protein>
    <submittedName>
        <fullName evidence="13">Uncharacterized protein</fullName>
    </submittedName>
</protein>
<evidence type="ECO:0000313" key="13">
    <source>
        <dbReference type="EMBL" id="CEL11028.1"/>
    </source>
</evidence>
<dbReference type="SUPFAM" id="SSF50129">
    <property type="entry name" value="GroES-like"/>
    <property type="match status" value="1"/>
</dbReference>
<dbReference type="Gene3D" id="3.10.129.110">
    <property type="entry name" value="Polyketide synthase dehydratase"/>
    <property type="match status" value="1"/>
</dbReference>
<evidence type="ECO:0000256" key="7">
    <source>
        <dbReference type="ARBA" id="ARBA00023315"/>
    </source>
</evidence>
<dbReference type="SMART" id="SM00825">
    <property type="entry name" value="PKS_KS"/>
    <property type="match status" value="1"/>
</dbReference>
<evidence type="ECO:0000313" key="14">
    <source>
        <dbReference type="Proteomes" id="UP000054771"/>
    </source>
</evidence>
<dbReference type="InterPro" id="IPR049551">
    <property type="entry name" value="PKS_DH_C"/>
</dbReference>
<dbReference type="PANTHER" id="PTHR43775:SF49">
    <property type="entry name" value="SYNTHASE, PUTATIVE (JCVI)-RELATED"/>
    <property type="match status" value="1"/>
</dbReference>
<dbReference type="Pfam" id="PF00698">
    <property type="entry name" value="Acyl_transf_1"/>
    <property type="match status" value="1"/>
</dbReference>
<dbReference type="SUPFAM" id="SSF53901">
    <property type="entry name" value="Thiolase-like"/>
    <property type="match status" value="1"/>
</dbReference>
<feature type="region of interest" description="C-terminal hotdog fold" evidence="8">
    <location>
        <begin position="1041"/>
        <end position="1185"/>
    </location>
</feature>
<keyword evidence="2" id="KW-0597">Phosphoprotein</keyword>
<feature type="region of interest" description="N-terminal hotdog fold" evidence="8">
    <location>
        <begin position="903"/>
        <end position="1031"/>
    </location>
</feature>
<feature type="domain" description="PKS/mFAS DH" evidence="12">
    <location>
        <begin position="903"/>
        <end position="1185"/>
    </location>
</feature>
<dbReference type="OrthoDB" id="329835at2759"/>
<dbReference type="InterPro" id="IPR014043">
    <property type="entry name" value="Acyl_transferase_dom"/>
</dbReference>
<dbReference type="InterPro" id="IPR013149">
    <property type="entry name" value="ADH-like_C"/>
</dbReference>
<dbReference type="Pfam" id="PF21089">
    <property type="entry name" value="PKS_DH_N"/>
    <property type="match status" value="1"/>
</dbReference>
<dbReference type="InterPro" id="IPR020843">
    <property type="entry name" value="ER"/>
</dbReference>
<dbReference type="SUPFAM" id="SSF55048">
    <property type="entry name" value="Probable ACP-binding domain of malonyl-CoA ACP transacylase"/>
    <property type="match status" value="1"/>
</dbReference>